<dbReference type="EMBL" id="FWZU01000003">
    <property type="protein sequence ID" value="SMF14099.1"/>
    <property type="molecule type" value="Genomic_DNA"/>
</dbReference>
<sequence length="270" mass="31004">MLRALIPVEMTLASNIALRYACQKSKIITMSLQPIHVEEPDEKSHSSQIGWIRRSWEEGLKQAGTEEVINILNSEKLDCHVMSRPIVSIGERDDQILYELRRNSYNLFIEGELSNFNIAEFHKKIHSRLYKKMPCPVLLVKNMIQSDRIALMIDPKSNLEKLVEQFHAIFSDKKIEFDLCLYSLDDLNQDKFPDEIISECTKLLADHGLKARRSYTLLCAPEVAANSLKEYGLVVSAMDRRSSRKSPMSEVLARVSCPLLLCWTYSNGRQ</sequence>
<evidence type="ECO:0008006" key="3">
    <source>
        <dbReference type="Google" id="ProtNLM"/>
    </source>
</evidence>
<evidence type="ECO:0000313" key="2">
    <source>
        <dbReference type="Proteomes" id="UP000192906"/>
    </source>
</evidence>
<gene>
    <name evidence="1" type="ORF">SAMN06295933_1793</name>
</gene>
<evidence type="ECO:0000313" key="1">
    <source>
        <dbReference type="EMBL" id="SMF14099.1"/>
    </source>
</evidence>
<dbReference type="Proteomes" id="UP000192906">
    <property type="component" value="Unassembled WGS sequence"/>
</dbReference>
<dbReference type="Gene3D" id="3.40.50.12370">
    <property type="match status" value="1"/>
</dbReference>
<organism evidence="1 2">
    <name type="scientific">Desulfovibrio gilichinskyi</name>
    <dbReference type="NCBI Taxonomy" id="1519643"/>
    <lineage>
        <taxon>Bacteria</taxon>
        <taxon>Pseudomonadati</taxon>
        <taxon>Thermodesulfobacteriota</taxon>
        <taxon>Desulfovibrionia</taxon>
        <taxon>Desulfovibrionales</taxon>
        <taxon>Desulfovibrionaceae</taxon>
        <taxon>Desulfovibrio</taxon>
    </lineage>
</organism>
<keyword evidence="2" id="KW-1185">Reference proteome</keyword>
<reference evidence="2" key="1">
    <citation type="submission" date="2017-04" db="EMBL/GenBank/DDBJ databases">
        <authorList>
            <person name="Varghese N."/>
            <person name="Submissions S."/>
        </authorList>
    </citation>
    <scope>NUCLEOTIDE SEQUENCE [LARGE SCALE GENOMIC DNA]</scope>
    <source>
        <strain evidence="2">K3S</strain>
    </source>
</reference>
<dbReference type="RefSeq" id="WP_245805505.1">
    <property type="nucleotide sequence ID" value="NZ_FWZU01000003.1"/>
</dbReference>
<dbReference type="AlphaFoldDB" id="A0A1X7DF49"/>
<proteinExistence type="predicted"/>
<protein>
    <recommendedName>
        <fullName evidence="3">Nucleotide-binding universal stress protein, UspA family</fullName>
    </recommendedName>
</protein>
<accession>A0A1X7DF49</accession>
<dbReference type="SUPFAM" id="SSF52402">
    <property type="entry name" value="Adenine nucleotide alpha hydrolases-like"/>
    <property type="match status" value="1"/>
</dbReference>
<dbReference type="STRING" id="1519643.SAMN06295933_1793"/>
<name>A0A1X7DF49_9BACT</name>